<evidence type="ECO:0000313" key="6">
    <source>
        <dbReference type="Proteomes" id="UP001139199"/>
    </source>
</evidence>
<comment type="caution">
    <text evidence="5">The sequence shown here is derived from an EMBL/GenBank/DDBJ whole genome shotgun (WGS) entry which is preliminary data.</text>
</comment>
<evidence type="ECO:0000256" key="2">
    <source>
        <dbReference type="ARBA" id="ARBA00023125"/>
    </source>
</evidence>
<dbReference type="SUPFAM" id="SSF46785">
    <property type="entry name" value="Winged helix' DNA-binding domain"/>
    <property type="match status" value="1"/>
</dbReference>
<dbReference type="PRINTS" id="PR00037">
    <property type="entry name" value="HTHLACR"/>
</dbReference>
<feature type="domain" description="HTH deoR-type" evidence="4">
    <location>
        <begin position="3"/>
        <end position="58"/>
    </location>
</feature>
<keyword evidence="6" id="KW-1185">Reference proteome</keyword>
<evidence type="ECO:0000256" key="3">
    <source>
        <dbReference type="ARBA" id="ARBA00023163"/>
    </source>
</evidence>
<dbReference type="InterPro" id="IPR014036">
    <property type="entry name" value="DeoR-like_C"/>
</dbReference>
<dbReference type="InterPro" id="IPR037171">
    <property type="entry name" value="NagB/RpiA_transferase-like"/>
</dbReference>
<dbReference type="RefSeq" id="WP_226541782.1">
    <property type="nucleotide sequence ID" value="NZ_JAJAPW010000002.1"/>
</dbReference>
<dbReference type="EMBL" id="JAJAPW010000002">
    <property type="protein sequence ID" value="MCB4798207.1"/>
    <property type="molecule type" value="Genomic_DNA"/>
</dbReference>
<sequence>MLKQERHKLILDKLKMSKKVLSKDLSGLLFVSEDTIRRDLKELEVKDLIYKVHGGALLKESRVRSYDERSTSDIEQKKKIAIKAVQLIKNGQVIIMSGSSTNLELAKIIPPKINATIYTYSLPIAVELSHHPSVEVIFIGGKLNKEAQVTVGIDVVKPIYNISADICFMGTDGIDLSRGLTEPNWEVSRIKNSMIETSNYVVVMCVSTRINSVKRHSVVPINKVDTIISDINPDNEIFDAFKAEKINIL</sequence>
<keyword evidence="3" id="KW-0804">Transcription</keyword>
<proteinExistence type="predicted"/>
<dbReference type="PANTHER" id="PTHR30363:SF44">
    <property type="entry name" value="AGA OPERON TRANSCRIPTIONAL REPRESSOR-RELATED"/>
    <property type="match status" value="1"/>
</dbReference>
<dbReference type="AlphaFoldDB" id="A0A9X1L3F8"/>
<dbReference type="SMART" id="SM00420">
    <property type="entry name" value="HTH_DEOR"/>
    <property type="match status" value="1"/>
</dbReference>
<evidence type="ECO:0000259" key="4">
    <source>
        <dbReference type="PROSITE" id="PS51000"/>
    </source>
</evidence>
<reference evidence="5" key="1">
    <citation type="submission" date="2021-10" db="EMBL/GenBank/DDBJ databases">
        <title>Tamlana sargassums sp. nov., and Tamlana laminarinivorans sp. nov., two new bacteria isolated from the brown alga.</title>
        <authorList>
            <person name="Li J."/>
        </authorList>
    </citation>
    <scope>NUCLEOTIDE SEQUENCE</scope>
    <source>
        <strain evidence="5">PT2-4</strain>
    </source>
</reference>
<dbReference type="GO" id="GO:0003677">
    <property type="term" value="F:DNA binding"/>
    <property type="evidence" value="ECO:0007669"/>
    <property type="project" value="UniProtKB-KW"/>
</dbReference>
<accession>A0A9X1L3F8</accession>
<protein>
    <submittedName>
        <fullName evidence="5">DeoR/GlpR family DNA-binding transcription regulator</fullName>
    </submittedName>
</protein>
<dbReference type="InterPro" id="IPR036388">
    <property type="entry name" value="WH-like_DNA-bd_sf"/>
</dbReference>
<evidence type="ECO:0000313" key="5">
    <source>
        <dbReference type="EMBL" id="MCB4798207.1"/>
    </source>
</evidence>
<dbReference type="InterPro" id="IPR001034">
    <property type="entry name" value="DeoR_HTH"/>
</dbReference>
<keyword evidence="2 5" id="KW-0238">DNA-binding</keyword>
<dbReference type="SUPFAM" id="SSF100950">
    <property type="entry name" value="NagB/RpiA/CoA transferase-like"/>
    <property type="match status" value="1"/>
</dbReference>
<dbReference type="GO" id="GO:0003700">
    <property type="term" value="F:DNA-binding transcription factor activity"/>
    <property type="evidence" value="ECO:0007669"/>
    <property type="project" value="InterPro"/>
</dbReference>
<dbReference type="InterPro" id="IPR018356">
    <property type="entry name" value="Tscrpt_reg_HTH_DeoR_CS"/>
</dbReference>
<dbReference type="SMART" id="SM01134">
    <property type="entry name" value="DeoRC"/>
    <property type="match status" value="1"/>
</dbReference>
<dbReference type="Pfam" id="PF00455">
    <property type="entry name" value="DeoRC"/>
    <property type="match status" value="1"/>
</dbReference>
<dbReference type="PROSITE" id="PS51000">
    <property type="entry name" value="HTH_DEOR_2"/>
    <property type="match status" value="1"/>
</dbReference>
<dbReference type="Pfam" id="PF08220">
    <property type="entry name" value="HTH_DeoR"/>
    <property type="match status" value="1"/>
</dbReference>
<dbReference type="InterPro" id="IPR050313">
    <property type="entry name" value="Carb_Metab_HTH_regulators"/>
</dbReference>
<keyword evidence="1" id="KW-0805">Transcription regulation</keyword>
<dbReference type="InterPro" id="IPR036390">
    <property type="entry name" value="WH_DNA-bd_sf"/>
</dbReference>
<evidence type="ECO:0000256" key="1">
    <source>
        <dbReference type="ARBA" id="ARBA00023015"/>
    </source>
</evidence>
<name>A0A9X1L3F8_9FLAO</name>
<dbReference type="Gene3D" id="1.10.10.10">
    <property type="entry name" value="Winged helix-like DNA-binding domain superfamily/Winged helix DNA-binding domain"/>
    <property type="match status" value="1"/>
</dbReference>
<dbReference type="PROSITE" id="PS00894">
    <property type="entry name" value="HTH_DEOR_1"/>
    <property type="match status" value="1"/>
</dbReference>
<organism evidence="5 6">
    <name type="scientific">Neotamlana laminarinivorans</name>
    <dbReference type="NCBI Taxonomy" id="2883124"/>
    <lineage>
        <taxon>Bacteria</taxon>
        <taxon>Pseudomonadati</taxon>
        <taxon>Bacteroidota</taxon>
        <taxon>Flavobacteriia</taxon>
        <taxon>Flavobacteriales</taxon>
        <taxon>Flavobacteriaceae</taxon>
        <taxon>Neotamlana</taxon>
    </lineage>
</organism>
<gene>
    <name evidence="5" type="ORF">LG649_05090</name>
</gene>
<dbReference type="Gene3D" id="3.40.50.1360">
    <property type="match status" value="1"/>
</dbReference>
<dbReference type="PANTHER" id="PTHR30363">
    <property type="entry name" value="HTH-TYPE TRANSCRIPTIONAL REGULATOR SRLR-RELATED"/>
    <property type="match status" value="1"/>
</dbReference>
<dbReference type="Proteomes" id="UP001139199">
    <property type="component" value="Unassembled WGS sequence"/>
</dbReference>